<dbReference type="Gramene" id="AET3Gv20334500.27">
    <property type="protein sequence ID" value="AET3Gv20334500.27"/>
    <property type="gene ID" value="AET3Gv20334500"/>
</dbReference>
<dbReference type="EnsemblPlants" id="AET3Gv20334500.27">
    <property type="protein sequence ID" value="AET3Gv20334500.27"/>
    <property type="gene ID" value="AET3Gv20334500"/>
</dbReference>
<sequence length="194" mass="21935">CHIQIFALSRWLSINLPVEYYELAKGIEWTIPYIRLPWEGPSADPFVGYSTMPAIAYSELVDRSDVVQADPYYPGAAPGGQQQQIMPMQIPVEGKPPATPLQIPALDGKPLTAMEYRSFFENQDMKPEAQIIMKLQDLDGWKYFGRNMLWLGVIGGGLVMLHLLLLLYLRLRYRGGTGKYGALVLPRDLVFDFP</sequence>
<dbReference type="Proteomes" id="UP000015105">
    <property type="component" value="Chromosome 3D"/>
</dbReference>
<reference evidence="2" key="3">
    <citation type="journal article" date="2017" name="Nature">
        <title>Genome sequence of the progenitor of the wheat D genome Aegilops tauschii.</title>
        <authorList>
            <person name="Luo M.C."/>
            <person name="Gu Y.Q."/>
            <person name="Puiu D."/>
            <person name="Wang H."/>
            <person name="Twardziok S.O."/>
            <person name="Deal K.R."/>
            <person name="Huo N."/>
            <person name="Zhu T."/>
            <person name="Wang L."/>
            <person name="Wang Y."/>
            <person name="McGuire P.E."/>
            <person name="Liu S."/>
            <person name="Long H."/>
            <person name="Ramasamy R.K."/>
            <person name="Rodriguez J.C."/>
            <person name="Van S.L."/>
            <person name="Yuan L."/>
            <person name="Wang Z."/>
            <person name="Xia Z."/>
            <person name="Xiao L."/>
            <person name="Anderson O.D."/>
            <person name="Ouyang S."/>
            <person name="Liang Y."/>
            <person name="Zimin A.V."/>
            <person name="Pertea G."/>
            <person name="Qi P."/>
            <person name="Bennetzen J.L."/>
            <person name="Dai X."/>
            <person name="Dawson M.W."/>
            <person name="Muller H.G."/>
            <person name="Kugler K."/>
            <person name="Rivarola-Duarte L."/>
            <person name="Spannagl M."/>
            <person name="Mayer K.F.X."/>
            <person name="Lu F.H."/>
            <person name="Bevan M.W."/>
            <person name="Leroy P."/>
            <person name="Li P."/>
            <person name="You F.M."/>
            <person name="Sun Q."/>
            <person name="Liu Z."/>
            <person name="Lyons E."/>
            <person name="Wicker T."/>
            <person name="Salzberg S.L."/>
            <person name="Devos K.M."/>
            <person name="Dvorak J."/>
        </authorList>
    </citation>
    <scope>NUCLEOTIDE SEQUENCE [LARGE SCALE GENOMIC DNA]</scope>
    <source>
        <strain evidence="2">cv. AL8/78</strain>
    </source>
</reference>
<feature type="transmembrane region" description="Helical" evidence="1">
    <location>
        <begin position="148"/>
        <end position="169"/>
    </location>
</feature>
<evidence type="ECO:0000256" key="1">
    <source>
        <dbReference type="SAM" id="Phobius"/>
    </source>
</evidence>
<dbReference type="PANTHER" id="PTHR34677">
    <property type="match status" value="1"/>
</dbReference>
<evidence type="ECO:0000313" key="3">
    <source>
        <dbReference type="Proteomes" id="UP000015105"/>
    </source>
</evidence>
<protein>
    <submittedName>
        <fullName evidence="2">Uncharacterized protein</fullName>
    </submittedName>
</protein>
<keyword evidence="3" id="KW-1185">Reference proteome</keyword>
<accession>A0A453EGE9</accession>
<name>A0A453EGE9_AEGTS</name>
<keyword evidence="1" id="KW-0472">Membrane</keyword>
<dbReference type="PANTHER" id="PTHR34677:SF1">
    <property type="entry name" value="TRANSMEMBRANE PROTEIN"/>
    <property type="match status" value="1"/>
</dbReference>
<keyword evidence="1" id="KW-1133">Transmembrane helix</keyword>
<keyword evidence="1" id="KW-0812">Transmembrane</keyword>
<dbReference type="AlphaFoldDB" id="A0A453EGE9"/>
<evidence type="ECO:0000313" key="2">
    <source>
        <dbReference type="EnsemblPlants" id="AET3Gv20334500.27"/>
    </source>
</evidence>
<organism evidence="2 3">
    <name type="scientific">Aegilops tauschii subsp. strangulata</name>
    <name type="common">Goatgrass</name>
    <dbReference type="NCBI Taxonomy" id="200361"/>
    <lineage>
        <taxon>Eukaryota</taxon>
        <taxon>Viridiplantae</taxon>
        <taxon>Streptophyta</taxon>
        <taxon>Embryophyta</taxon>
        <taxon>Tracheophyta</taxon>
        <taxon>Spermatophyta</taxon>
        <taxon>Magnoliopsida</taxon>
        <taxon>Liliopsida</taxon>
        <taxon>Poales</taxon>
        <taxon>Poaceae</taxon>
        <taxon>BOP clade</taxon>
        <taxon>Pooideae</taxon>
        <taxon>Triticodae</taxon>
        <taxon>Triticeae</taxon>
        <taxon>Triticinae</taxon>
        <taxon>Aegilops</taxon>
    </lineage>
</organism>
<proteinExistence type="predicted"/>
<reference evidence="3" key="1">
    <citation type="journal article" date="2014" name="Science">
        <title>Ancient hybridizations among the ancestral genomes of bread wheat.</title>
        <authorList>
            <consortium name="International Wheat Genome Sequencing Consortium,"/>
            <person name="Marcussen T."/>
            <person name="Sandve S.R."/>
            <person name="Heier L."/>
            <person name="Spannagl M."/>
            <person name="Pfeifer M."/>
            <person name="Jakobsen K.S."/>
            <person name="Wulff B.B."/>
            <person name="Steuernagel B."/>
            <person name="Mayer K.F."/>
            <person name="Olsen O.A."/>
        </authorList>
    </citation>
    <scope>NUCLEOTIDE SEQUENCE [LARGE SCALE GENOMIC DNA]</scope>
    <source>
        <strain evidence="3">cv. AL8/78</strain>
    </source>
</reference>
<reference evidence="2" key="5">
    <citation type="journal article" date="2021" name="G3 (Bethesda)">
        <title>Aegilops tauschii genome assembly Aet v5.0 features greater sequence contiguity and improved annotation.</title>
        <authorList>
            <person name="Wang L."/>
            <person name="Zhu T."/>
            <person name="Rodriguez J.C."/>
            <person name="Deal K.R."/>
            <person name="Dubcovsky J."/>
            <person name="McGuire P.E."/>
            <person name="Lux T."/>
            <person name="Spannagl M."/>
            <person name="Mayer K.F.X."/>
            <person name="Baldrich P."/>
            <person name="Meyers B.C."/>
            <person name="Huo N."/>
            <person name="Gu Y.Q."/>
            <person name="Zhou H."/>
            <person name="Devos K.M."/>
            <person name="Bennetzen J.L."/>
            <person name="Unver T."/>
            <person name="Budak H."/>
            <person name="Gulick P.J."/>
            <person name="Galiba G."/>
            <person name="Kalapos B."/>
            <person name="Nelson D.R."/>
            <person name="Li P."/>
            <person name="You F.M."/>
            <person name="Luo M.C."/>
            <person name="Dvorak J."/>
        </authorList>
    </citation>
    <scope>NUCLEOTIDE SEQUENCE [LARGE SCALE GENOMIC DNA]</scope>
    <source>
        <strain evidence="2">cv. AL8/78</strain>
    </source>
</reference>
<reference evidence="2" key="4">
    <citation type="submission" date="2019-03" db="UniProtKB">
        <authorList>
            <consortium name="EnsemblPlants"/>
        </authorList>
    </citation>
    <scope>IDENTIFICATION</scope>
</reference>
<reference evidence="3" key="2">
    <citation type="journal article" date="2017" name="Nat. Plants">
        <title>The Aegilops tauschii genome reveals multiple impacts of transposons.</title>
        <authorList>
            <person name="Zhao G."/>
            <person name="Zou C."/>
            <person name="Li K."/>
            <person name="Wang K."/>
            <person name="Li T."/>
            <person name="Gao L."/>
            <person name="Zhang X."/>
            <person name="Wang H."/>
            <person name="Yang Z."/>
            <person name="Liu X."/>
            <person name="Jiang W."/>
            <person name="Mao L."/>
            <person name="Kong X."/>
            <person name="Jiao Y."/>
            <person name="Jia J."/>
        </authorList>
    </citation>
    <scope>NUCLEOTIDE SEQUENCE [LARGE SCALE GENOMIC DNA]</scope>
    <source>
        <strain evidence="3">cv. AL8/78</strain>
    </source>
</reference>